<name>C7Z3N4_FUSV7</name>
<evidence type="ECO:0000313" key="2">
    <source>
        <dbReference type="EMBL" id="EEU41166.1"/>
    </source>
</evidence>
<keyword evidence="3" id="KW-1185">Reference proteome</keyword>
<dbReference type="OrthoDB" id="5104837at2759"/>
<sequence>MPGNNQGAPKHLQDKGPRRSQPISNPPSRAGYASGSTIARQGQDRAGNASGRSLTRLPTDDLEQRTFHDEQGRLLGVDLINRSQGGGVQNNIVADDGTELGGVIGQTGVPTLIAEEAARLKAKTGADTIVFAMKPSFKRKNAKMRHRSDIYINSAKVGESSSAKLLKEPDRATEVTESEAGEPMCTNCKSSLHTLDRCLYAPKGTILGCPFCKNDTHKMEECSQFAAASTMDIVRALVWDRPNMPTWNTNIPWKSYLTKFLSTEEFRGLVAQSGCQAVLAAPFPWTNAFSRRFSRGNDLARLQAQLNDGITANLPSDPKAANIIAACKTYGVALELFWPEGLAEASALASASTPAPASAEAPTPASAEAPKPASAQAPASTPAPASVATSAKGTAAHRLDPGDFNAWISGGKTDLDNVTGALEKINVSNAMALDQDRED</sequence>
<dbReference type="eggNOG" id="ENOG502RBAQ">
    <property type="taxonomic scope" value="Eukaryota"/>
</dbReference>
<evidence type="ECO:0000313" key="3">
    <source>
        <dbReference type="Proteomes" id="UP000005206"/>
    </source>
</evidence>
<feature type="compositionally biased region" description="Low complexity" evidence="1">
    <location>
        <begin position="354"/>
        <end position="391"/>
    </location>
</feature>
<gene>
    <name evidence="2" type="ORF">NECHADRAFT_83311</name>
</gene>
<dbReference type="AlphaFoldDB" id="C7Z3N4"/>
<organism evidence="2 3">
    <name type="scientific">Fusarium vanettenii (strain ATCC MYA-4622 / CBS 123669 / FGSC 9596 / NRRL 45880 / 77-13-4)</name>
    <name type="common">Fusarium solani subsp. pisi</name>
    <dbReference type="NCBI Taxonomy" id="660122"/>
    <lineage>
        <taxon>Eukaryota</taxon>
        <taxon>Fungi</taxon>
        <taxon>Dikarya</taxon>
        <taxon>Ascomycota</taxon>
        <taxon>Pezizomycotina</taxon>
        <taxon>Sordariomycetes</taxon>
        <taxon>Hypocreomycetidae</taxon>
        <taxon>Hypocreales</taxon>
        <taxon>Nectriaceae</taxon>
        <taxon>Fusarium</taxon>
        <taxon>Fusarium solani species complex</taxon>
        <taxon>Fusarium vanettenii</taxon>
    </lineage>
</organism>
<evidence type="ECO:0000256" key="1">
    <source>
        <dbReference type="SAM" id="MobiDB-lite"/>
    </source>
</evidence>
<dbReference type="HOGENOM" id="CLU_624180_0_0_1"/>
<dbReference type="KEGG" id="nhe:NECHADRAFT_83311"/>
<accession>C7Z3N4</accession>
<dbReference type="VEuPathDB" id="FungiDB:NECHADRAFT_83311"/>
<dbReference type="InParanoid" id="C7Z3N4"/>
<feature type="region of interest" description="Disordered" evidence="1">
    <location>
        <begin position="1"/>
        <end position="61"/>
    </location>
</feature>
<dbReference type="GeneID" id="9675464"/>
<dbReference type="OMA" id="CNSTSHE"/>
<dbReference type="Proteomes" id="UP000005206">
    <property type="component" value="Chromosome 8"/>
</dbReference>
<protein>
    <submittedName>
        <fullName evidence="2">Uncharacterized protein</fullName>
    </submittedName>
</protein>
<dbReference type="RefSeq" id="XP_003046879.1">
    <property type="nucleotide sequence ID" value="XM_003046833.1"/>
</dbReference>
<proteinExistence type="predicted"/>
<dbReference type="EMBL" id="GG698909">
    <property type="protein sequence ID" value="EEU41166.1"/>
    <property type="molecule type" value="Genomic_DNA"/>
</dbReference>
<reference evidence="2 3" key="1">
    <citation type="journal article" date="2009" name="PLoS Genet.">
        <title>The genome of Nectria haematococca: contribution of supernumerary chromosomes to gene expansion.</title>
        <authorList>
            <person name="Coleman J.J."/>
            <person name="Rounsley S.D."/>
            <person name="Rodriguez-Carres M."/>
            <person name="Kuo A."/>
            <person name="Wasmann C.C."/>
            <person name="Grimwood J."/>
            <person name="Schmutz J."/>
            <person name="Taga M."/>
            <person name="White G.J."/>
            <person name="Zhou S."/>
            <person name="Schwartz D.C."/>
            <person name="Freitag M."/>
            <person name="Ma L.J."/>
            <person name="Danchin E.G."/>
            <person name="Henrissat B."/>
            <person name="Coutinho P.M."/>
            <person name="Nelson D.R."/>
            <person name="Straney D."/>
            <person name="Napoli C.A."/>
            <person name="Barker B.M."/>
            <person name="Gribskov M."/>
            <person name="Rep M."/>
            <person name="Kroken S."/>
            <person name="Molnar I."/>
            <person name="Rensing C."/>
            <person name="Kennell J.C."/>
            <person name="Zamora J."/>
            <person name="Farman M.L."/>
            <person name="Selker E.U."/>
            <person name="Salamov A."/>
            <person name="Shapiro H."/>
            <person name="Pangilinan J."/>
            <person name="Lindquist E."/>
            <person name="Lamers C."/>
            <person name="Grigoriev I.V."/>
            <person name="Geiser D.M."/>
            <person name="Covert S.F."/>
            <person name="Temporini E."/>
            <person name="Vanetten H.D."/>
        </authorList>
    </citation>
    <scope>NUCLEOTIDE SEQUENCE [LARGE SCALE GENOMIC DNA]</scope>
    <source>
        <strain evidence="3">ATCC MYA-4622 / CBS 123669 / FGSC 9596 / NRRL 45880 / 77-13-4</strain>
    </source>
</reference>
<feature type="region of interest" description="Disordered" evidence="1">
    <location>
        <begin position="354"/>
        <end position="403"/>
    </location>
</feature>